<evidence type="ECO:0000313" key="3">
    <source>
        <dbReference type="Proteomes" id="UP000436138"/>
    </source>
</evidence>
<name>A0A6I6N2N5_9ACTN</name>
<gene>
    <name evidence="2" type="ORF">GQF42_32770</name>
</gene>
<reference evidence="2 3" key="1">
    <citation type="submission" date="2019-12" db="EMBL/GenBank/DDBJ databases">
        <title>Streptomyces sp. strain T44 isolated from rhizosphere soil of Broussonetia papyrifera.</title>
        <authorList>
            <person name="Mo P."/>
        </authorList>
    </citation>
    <scope>NUCLEOTIDE SEQUENCE [LARGE SCALE GENOMIC DNA]</scope>
    <source>
        <strain evidence="2 3">T44</strain>
    </source>
</reference>
<protein>
    <submittedName>
        <fullName evidence="2">Uncharacterized protein</fullName>
    </submittedName>
</protein>
<organism evidence="2 3">
    <name type="scientific">Streptomyces broussonetiae</name>
    <dbReference type="NCBI Taxonomy" id="2686304"/>
    <lineage>
        <taxon>Bacteria</taxon>
        <taxon>Bacillati</taxon>
        <taxon>Actinomycetota</taxon>
        <taxon>Actinomycetes</taxon>
        <taxon>Kitasatosporales</taxon>
        <taxon>Streptomycetaceae</taxon>
        <taxon>Streptomyces</taxon>
    </lineage>
</organism>
<feature type="region of interest" description="Disordered" evidence="1">
    <location>
        <begin position="293"/>
        <end position="313"/>
    </location>
</feature>
<evidence type="ECO:0000256" key="1">
    <source>
        <dbReference type="SAM" id="MobiDB-lite"/>
    </source>
</evidence>
<proteinExistence type="predicted"/>
<sequence length="389" mass="39941">MGTDGHDDAGAALLAPRRAARMSRGAPGAMPRAPRLPGHGPRPHDDRLAVRLAVRVEDAASGHGGVPVPAGFLSVGKTSTAREALRLPGGRGRRPWRPAPTDPDAFPSGLEHLAPHPVIRPDVVPSCPGAGAGRGERAAAALRRPPSGPAPGPVLVRGALSSGDLLECTTPAGTHGPLPADEPGRVREPATARMIAVPDEFDGAALAAPERKAADGAARPALALRHAGKGRVARSLATAPAQLQGCETAPPPARALLEAATDDRCLDLDPHLVLAFPRAAAGKRTQAVALREQADAGRTGPAGPASGFPCRSGRATEAAGDFCALVRPAGARAWRREYHETVRLVLPITDPERPGAPEPDGRPKPPPPYAEGADADGVWSEPPWGGQPP</sequence>
<dbReference type="EMBL" id="CP047020">
    <property type="protein sequence ID" value="QHA07448.1"/>
    <property type="molecule type" value="Genomic_DNA"/>
</dbReference>
<dbReference type="Proteomes" id="UP000436138">
    <property type="component" value="Chromosome"/>
</dbReference>
<feature type="compositionally biased region" description="Basic and acidic residues" evidence="1">
    <location>
        <begin position="350"/>
        <end position="363"/>
    </location>
</feature>
<dbReference type="KEGG" id="sbro:GQF42_32770"/>
<accession>A0A6I6N2N5</accession>
<feature type="region of interest" description="Disordered" evidence="1">
    <location>
        <begin position="345"/>
        <end position="389"/>
    </location>
</feature>
<dbReference type="AlphaFoldDB" id="A0A6I6N2N5"/>
<evidence type="ECO:0000313" key="2">
    <source>
        <dbReference type="EMBL" id="QHA07448.1"/>
    </source>
</evidence>
<keyword evidence="3" id="KW-1185">Reference proteome</keyword>
<feature type="region of interest" description="Disordered" evidence="1">
    <location>
        <begin position="1"/>
        <end position="45"/>
    </location>
</feature>
<dbReference type="RefSeq" id="WP_158925954.1">
    <property type="nucleotide sequence ID" value="NZ_CP047020.1"/>
</dbReference>